<dbReference type="InterPro" id="IPR050185">
    <property type="entry name" value="Ub_carboxyl-term_hydrolase"/>
</dbReference>
<feature type="compositionally biased region" description="Acidic residues" evidence="8">
    <location>
        <begin position="502"/>
        <end position="517"/>
    </location>
</feature>
<dbReference type="EC" id="3.4.19.12" evidence="3"/>
<evidence type="ECO:0000313" key="10">
    <source>
        <dbReference type="EMBL" id="KJE89809.1"/>
    </source>
</evidence>
<dbReference type="CDD" id="cd02674">
    <property type="entry name" value="Peptidase_C19R"/>
    <property type="match status" value="1"/>
</dbReference>
<evidence type="ECO:0000256" key="2">
    <source>
        <dbReference type="ARBA" id="ARBA00009085"/>
    </source>
</evidence>
<protein>
    <recommendedName>
        <fullName evidence="3">ubiquitinyl hydrolase 1</fullName>
        <ecNumber evidence="3">3.4.19.12</ecNumber>
    </recommendedName>
</protein>
<gene>
    <name evidence="10" type="ORF">CAOG_008488</name>
</gene>
<evidence type="ECO:0000256" key="1">
    <source>
        <dbReference type="ARBA" id="ARBA00000707"/>
    </source>
</evidence>
<dbReference type="GO" id="GO:0016579">
    <property type="term" value="P:protein deubiquitination"/>
    <property type="evidence" value="ECO:0007669"/>
    <property type="project" value="InterPro"/>
</dbReference>
<feature type="region of interest" description="Disordered" evidence="8">
    <location>
        <begin position="439"/>
        <end position="527"/>
    </location>
</feature>
<dbReference type="InterPro" id="IPR001394">
    <property type="entry name" value="Peptidase_C19_UCH"/>
</dbReference>
<evidence type="ECO:0000256" key="7">
    <source>
        <dbReference type="ARBA" id="ARBA00022807"/>
    </source>
</evidence>
<dbReference type="InterPro" id="IPR038765">
    <property type="entry name" value="Papain-like_cys_pep_sf"/>
</dbReference>
<dbReference type="GO" id="GO:0006508">
    <property type="term" value="P:proteolysis"/>
    <property type="evidence" value="ECO:0007669"/>
    <property type="project" value="UniProtKB-KW"/>
</dbReference>
<dbReference type="PROSITE" id="PS00973">
    <property type="entry name" value="USP_2"/>
    <property type="match status" value="1"/>
</dbReference>
<dbReference type="InParanoid" id="A0A0D2X0X3"/>
<feature type="region of interest" description="Disordered" evidence="8">
    <location>
        <begin position="298"/>
        <end position="318"/>
    </location>
</feature>
<keyword evidence="6" id="KW-0378">Hydrolase</keyword>
<dbReference type="SUPFAM" id="SSF54001">
    <property type="entry name" value="Cysteine proteinases"/>
    <property type="match status" value="1"/>
</dbReference>
<evidence type="ECO:0000256" key="6">
    <source>
        <dbReference type="ARBA" id="ARBA00022801"/>
    </source>
</evidence>
<evidence type="ECO:0000256" key="4">
    <source>
        <dbReference type="ARBA" id="ARBA00022670"/>
    </source>
</evidence>
<keyword evidence="5" id="KW-0833">Ubl conjugation pathway</keyword>
<feature type="region of interest" description="Disordered" evidence="8">
    <location>
        <begin position="49"/>
        <end position="71"/>
    </location>
</feature>
<feature type="domain" description="USP" evidence="9">
    <location>
        <begin position="1"/>
        <end position="278"/>
    </location>
</feature>
<dbReference type="PANTHER" id="PTHR21646">
    <property type="entry name" value="UBIQUITIN CARBOXYL-TERMINAL HYDROLASE"/>
    <property type="match status" value="1"/>
</dbReference>
<name>A0A0D2X0X3_CAPO3</name>
<dbReference type="OrthoDB" id="265776at2759"/>
<keyword evidence="4" id="KW-0645">Protease</keyword>
<dbReference type="AlphaFoldDB" id="A0A0D2X0X3"/>
<accession>A0A0D2X0X3</accession>
<comment type="similarity">
    <text evidence="2">Belongs to the peptidase C19 family.</text>
</comment>
<dbReference type="STRING" id="595528.A0A0D2X0X3"/>
<evidence type="ECO:0000256" key="5">
    <source>
        <dbReference type="ARBA" id="ARBA00022786"/>
    </source>
</evidence>
<feature type="compositionally biased region" description="Polar residues" evidence="8">
    <location>
        <begin position="518"/>
        <end position="527"/>
    </location>
</feature>
<dbReference type="Proteomes" id="UP000008743">
    <property type="component" value="Unassembled WGS sequence"/>
</dbReference>
<dbReference type="GO" id="GO:0004843">
    <property type="term" value="F:cysteine-type deubiquitinase activity"/>
    <property type="evidence" value="ECO:0007669"/>
    <property type="project" value="UniProtKB-EC"/>
</dbReference>
<dbReference type="PhylomeDB" id="A0A0D2X0X3"/>
<dbReference type="InterPro" id="IPR018200">
    <property type="entry name" value="USP_CS"/>
</dbReference>
<dbReference type="InterPro" id="IPR028889">
    <property type="entry name" value="USP"/>
</dbReference>
<proteinExistence type="inferred from homology"/>
<dbReference type="Gene3D" id="3.90.70.10">
    <property type="entry name" value="Cysteine proteinases"/>
    <property type="match status" value="1"/>
</dbReference>
<reference evidence="11" key="1">
    <citation type="submission" date="2011-02" db="EMBL/GenBank/DDBJ databases">
        <title>The Genome Sequence of Capsaspora owczarzaki ATCC 30864.</title>
        <authorList>
            <person name="Russ C."/>
            <person name="Cuomo C."/>
            <person name="Burger G."/>
            <person name="Gray M.W."/>
            <person name="Holland P.W.H."/>
            <person name="King N."/>
            <person name="Lang F.B.F."/>
            <person name="Roger A.J."/>
            <person name="Ruiz-Trillo I."/>
            <person name="Young S.K."/>
            <person name="Zeng Q."/>
            <person name="Gargeya S."/>
            <person name="Alvarado L."/>
            <person name="Berlin A."/>
            <person name="Chapman S.B."/>
            <person name="Chen Z."/>
            <person name="Freedman E."/>
            <person name="Gellesch M."/>
            <person name="Goldberg J."/>
            <person name="Griggs A."/>
            <person name="Gujja S."/>
            <person name="Heilman E."/>
            <person name="Heiman D."/>
            <person name="Howarth C."/>
            <person name="Mehta T."/>
            <person name="Neiman D."/>
            <person name="Pearson M."/>
            <person name="Roberts A."/>
            <person name="Saif S."/>
            <person name="Shea T."/>
            <person name="Shenoy N."/>
            <person name="Sisk P."/>
            <person name="Stolte C."/>
            <person name="Sykes S."/>
            <person name="White J."/>
            <person name="Yandava C."/>
            <person name="Haas B."/>
            <person name="Nusbaum C."/>
            <person name="Birren B."/>
        </authorList>
    </citation>
    <scope>NUCLEOTIDE SEQUENCE</scope>
    <source>
        <strain evidence="11">ATCC 30864</strain>
    </source>
</reference>
<keyword evidence="7" id="KW-0788">Thiol protease</keyword>
<dbReference type="EMBL" id="KE346361">
    <property type="protein sequence ID" value="KJE89809.1"/>
    <property type="molecule type" value="Genomic_DNA"/>
</dbReference>
<keyword evidence="11" id="KW-1185">Reference proteome</keyword>
<comment type="catalytic activity">
    <reaction evidence="1">
        <text>Thiol-dependent hydrolysis of ester, thioester, amide, peptide and isopeptide bonds formed by the C-terminal Gly of ubiquitin (a 76-residue protein attached to proteins as an intracellular targeting signal).</text>
        <dbReference type="EC" id="3.4.19.12"/>
    </reaction>
</comment>
<feature type="compositionally biased region" description="Acidic residues" evidence="8">
    <location>
        <begin position="58"/>
        <end position="71"/>
    </location>
</feature>
<evidence type="ECO:0000313" key="11">
    <source>
        <dbReference type="Proteomes" id="UP000008743"/>
    </source>
</evidence>
<organism evidence="10 11">
    <name type="scientific">Capsaspora owczarzaki (strain ATCC 30864)</name>
    <dbReference type="NCBI Taxonomy" id="595528"/>
    <lineage>
        <taxon>Eukaryota</taxon>
        <taxon>Filasterea</taxon>
        <taxon>Capsaspora</taxon>
    </lineage>
</organism>
<dbReference type="PANTHER" id="PTHR21646:SF24">
    <property type="entry name" value="UBIQUITIN CARBOXYL-TERMINAL HYDROLASE"/>
    <property type="match status" value="1"/>
</dbReference>
<evidence type="ECO:0000256" key="8">
    <source>
        <dbReference type="SAM" id="MobiDB-lite"/>
    </source>
</evidence>
<sequence length="588" mass="63857">MYGSNCSRCPYNAYCTGCTVPGQRSFMRKLQRDQKQALLAAGDDAASSAAEEAVAPVDENDADADADAEDEAGDELVQLRSSEAIVIEWLTCDFYHSETANRVVNFAERNGAAAGDAAAAADDATLTLEKCFAAFTTEENLGPNDHWFCPNCKDLQPAAKQFHLWKLPDVVVVHLKRFQYSKSWRDKIEANIHYPMRGLNLAPFVAAEAQLHNEPDTMLYDLVGVVNHFGGMSGGHYTAFALHAPTNQWYNYNDSHCSKAQPHEVVNSEAYVLFYQRRHCASAVNLDLLRTTDASPLADPPVSSAVDAQPSSSSSSAPSLHAAAFSSALPDDGEVLTYPPRTTGSSLHEAAIAAALHDDGEVLTYPRKSLVIPYDPWAPADGPTIPLQSSDGLALTGSPPALFDDDFYTSSANFAPESSSALSSASSALPKQETEEIAVYENNGDVDGNATTTTTHIRLEYSDDESDQEEREREGELEPPLIDTSGYSRLGGNDDDVHSESDTEQQDAAAADDDDDGTNQIAEQNESVGFRYLKSQVSLQDLHPEELEAVQEFKRREEAEQVVFPVQEVALDPSQQAELQAMSDALSK</sequence>
<dbReference type="Pfam" id="PF00443">
    <property type="entry name" value="UCH"/>
    <property type="match status" value="1"/>
</dbReference>
<dbReference type="PROSITE" id="PS50235">
    <property type="entry name" value="USP_3"/>
    <property type="match status" value="1"/>
</dbReference>
<feature type="compositionally biased region" description="Low complexity" evidence="8">
    <location>
        <begin position="300"/>
        <end position="318"/>
    </location>
</feature>
<evidence type="ECO:0000259" key="9">
    <source>
        <dbReference type="PROSITE" id="PS50235"/>
    </source>
</evidence>
<evidence type="ECO:0000256" key="3">
    <source>
        <dbReference type="ARBA" id="ARBA00012759"/>
    </source>
</evidence>